<feature type="transmembrane region" description="Helical" evidence="1">
    <location>
        <begin position="109"/>
        <end position="129"/>
    </location>
</feature>
<dbReference type="EMBL" id="CP017839">
    <property type="protein sequence ID" value="APA97474.1"/>
    <property type="molecule type" value="Genomic_DNA"/>
</dbReference>
<proteinExistence type="predicted"/>
<dbReference type="Proteomes" id="UP000180166">
    <property type="component" value="Chromosome"/>
</dbReference>
<sequence length="578" mass="61403">MSIATDVPVDLSGGAAEHTAAGGRAPGTRIPRYLFLVSALLYLATGTFLTAGRGYLAGDALSRVSATESALFSRDPHLSAIGFVFTPLTSLAQLPFVAFAPWFPGITRWGLSGVLMTALFMAGAVVMIWGIATDRGAPQWLCWLVTAAFALNPMVVVYGGNGMSEALFLFCLCWAVRRLMRWVRTDGVHDLVACGIALGLGYLTRYDALAPAAAAGVFVCALSYLRGRGSEHRFSGAAMDLVLVGAPVALSFVVWAATSWLITGQAFQQFTSQYGNSAILAQSGAEAPHHPFAAMSYSIGATLILAPTLPLLLPIAGALAIRRRELAPLVPMLLCGAVLAFQTLSYASGSTFAFLRFYAAAIPLTAILALLLMPARGAAPSRRLGAHADARVEPPAGPGRAAPVLSAALAALLLIASLPVTAWGMNSQLMAVQEYALGAVLFPNPDNVTPKYNDEVRIAATFSTERRLANYLDAQQLAPGSIIMDTVYGFAVQIASEHPERFVIPSDRDFVRTLNRPLDRGVKYILAVPNSGRGTSDAVNRRYPTMYENGAQIATLVLEVPNDGAGQPNWRLYRIIGS</sequence>
<evidence type="ECO:0000313" key="3">
    <source>
        <dbReference type="Proteomes" id="UP000180166"/>
    </source>
</evidence>
<accession>A0ABC8ATV2</accession>
<keyword evidence="1" id="KW-1133">Transmembrane helix</keyword>
<keyword evidence="1" id="KW-0812">Transmembrane</keyword>
<evidence type="ECO:0008006" key="4">
    <source>
        <dbReference type="Google" id="ProtNLM"/>
    </source>
</evidence>
<name>A0ABC8ATV2_9NOCA</name>
<feature type="transmembrane region" description="Helical" evidence="1">
    <location>
        <begin position="326"/>
        <end position="347"/>
    </location>
</feature>
<feature type="transmembrane region" description="Helical" evidence="1">
    <location>
        <begin position="33"/>
        <end position="56"/>
    </location>
</feature>
<keyword evidence="1" id="KW-0472">Membrane</keyword>
<feature type="transmembrane region" description="Helical" evidence="1">
    <location>
        <begin position="77"/>
        <end position="103"/>
    </location>
</feature>
<organism evidence="2 3">
    <name type="scientific">Nocardia seriolae</name>
    <dbReference type="NCBI Taxonomy" id="37332"/>
    <lineage>
        <taxon>Bacteria</taxon>
        <taxon>Bacillati</taxon>
        <taxon>Actinomycetota</taxon>
        <taxon>Actinomycetes</taxon>
        <taxon>Mycobacteriales</taxon>
        <taxon>Nocardiaceae</taxon>
        <taxon>Nocardia</taxon>
    </lineage>
</organism>
<protein>
    <recommendedName>
        <fullName evidence="4">Glycosyltransferase RgtA/B/C/D-like domain-containing protein</fullName>
    </recommendedName>
</protein>
<reference evidence="2 3" key="1">
    <citation type="submission" date="2016-10" db="EMBL/GenBank/DDBJ databases">
        <title>Genome sequence of Nocardia seriolae strain EM150506, isolated from Anguila japonica.</title>
        <authorList>
            <person name="Han H.-J."/>
        </authorList>
    </citation>
    <scope>NUCLEOTIDE SEQUENCE [LARGE SCALE GENOMIC DNA]</scope>
    <source>
        <strain evidence="2 3">EM150506</strain>
    </source>
</reference>
<dbReference type="AlphaFoldDB" id="A0ABC8ATV2"/>
<dbReference type="RefSeq" id="WP_208866192.1">
    <property type="nucleotide sequence ID" value="NZ_CP017839.1"/>
</dbReference>
<feature type="transmembrane region" description="Helical" evidence="1">
    <location>
        <begin position="353"/>
        <end position="373"/>
    </location>
</feature>
<dbReference type="KEGG" id="nsr:NS506_03422"/>
<evidence type="ECO:0000313" key="2">
    <source>
        <dbReference type="EMBL" id="APA97474.1"/>
    </source>
</evidence>
<gene>
    <name evidence="2" type="ORF">NS506_03422</name>
</gene>
<feature type="transmembrane region" description="Helical" evidence="1">
    <location>
        <begin position="237"/>
        <end position="262"/>
    </location>
</feature>
<feature type="transmembrane region" description="Helical" evidence="1">
    <location>
        <begin position="404"/>
        <end position="425"/>
    </location>
</feature>
<feature type="transmembrane region" description="Helical" evidence="1">
    <location>
        <begin position="297"/>
        <end position="319"/>
    </location>
</feature>
<evidence type="ECO:0000256" key="1">
    <source>
        <dbReference type="SAM" id="Phobius"/>
    </source>
</evidence>